<dbReference type="SMART" id="SM00028">
    <property type="entry name" value="TPR"/>
    <property type="match status" value="3"/>
</dbReference>
<dbReference type="Pfam" id="PF13517">
    <property type="entry name" value="FG-GAP_3"/>
    <property type="match status" value="1"/>
</dbReference>
<dbReference type="PANTHER" id="PTHR16026">
    <property type="entry name" value="CARTILAGE ACIDIC PROTEIN 1"/>
    <property type="match status" value="1"/>
</dbReference>
<comment type="caution">
    <text evidence="4">The sequence shown here is derived from an EMBL/GenBank/DDBJ whole genome shotgun (WGS) entry which is preliminary data.</text>
</comment>
<evidence type="ECO:0000313" key="5">
    <source>
        <dbReference type="Proteomes" id="UP000317977"/>
    </source>
</evidence>
<evidence type="ECO:0000256" key="2">
    <source>
        <dbReference type="PROSITE-ProRule" id="PRU00339"/>
    </source>
</evidence>
<dbReference type="InterPro" id="IPR019734">
    <property type="entry name" value="TPR_rpt"/>
</dbReference>
<feature type="domain" description="ASPIC/UnbV" evidence="3">
    <location>
        <begin position="922"/>
        <end position="986"/>
    </location>
</feature>
<evidence type="ECO:0000259" key="3">
    <source>
        <dbReference type="Pfam" id="PF07593"/>
    </source>
</evidence>
<name>A0A5C6EV04_9BACT</name>
<dbReference type="SUPFAM" id="SSF48452">
    <property type="entry name" value="TPR-like"/>
    <property type="match status" value="1"/>
</dbReference>
<dbReference type="InterPro" id="IPR028994">
    <property type="entry name" value="Integrin_alpha_N"/>
</dbReference>
<dbReference type="InterPro" id="IPR011990">
    <property type="entry name" value="TPR-like_helical_dom_sf"/>
</dbReference>
<dbReference type="InterPro" id="IPR027039">
    <property type="entry name" value="Crtac1"/>
</dbReference>
<dbReference type="Pfam" id="PF07593">
    <property type="entry name" value="UnbV_ASPIC"/>
    <property type="match status" value="1"/>
</dbReference>
<dbReference type="InterPro" id="IPR013517">
    <property type="entry name" value="FG-GAP"/>
</dbReference>
<dbReference type="PANTHER" id="PTHR16026:SF0">
    <property type="entry name" value="CARTILAGE ACIDIC PROTEIN 1"/>
    <property type="match status" value="1"/>
</dbReference>
<dbReference type="EMBL" id="SJPX01000003">
    <property type="protein sequence ID" value="TWU51289.1"/>
    <property type="molecule type" value="Genomic_DNA"/>
</dbReference>
<gene>
    <name evidence="4" type="ORF">Poly59_28810</name>
</gene>
<dbReference type="PROSITE" id="PS50005">
    <property type="entry name" value="TPR"/>
    <property type="match status" value="1"/>
</dbReference>
<accession>A0A5C6EV04</accession>
<keyword evidence="5" id="KW-1185">Reference proteome</keyword>
<keyword evidence="1" id="KW-0732">Signal</keyword>
<proteinExistence type="predicted"/>
<dbReference type="Gene3D" id="1.25.40.10">
    <property type="entry name" value="Tetratricopeptide repeat domain"/>
    <property type="match status" value="2"/>
</dbReference>
<evidence type="ECO:0000313" key="4">
    <source>
        <dbReference type="EMBL" id="TWU51289.1"/>
    </source>
</evidence>
<dbReference type="Proteomes" id="UP000317977">
    <property type="component" value="Unassembled WGS sequence"/>
</dbReference>
<reference evidence="4 5" key="1">
    <citation type="submission" date="2019-02" db="EMBL/GenBank/DDBJ databases">
        <title>Deep-cultivation of Planctomycetes and their phenomic and genomic characterization uncovers novel biology.</title>
        <authorList>
            <person name="Wiegand S."/>
            <person name="Jogler M."/>
            <person name="Boedeker C."/>
            <person name="Pinto D."/>
            <person name="Vollmers J."/>
            <person name="Rivas-Marin E."/>
            <person name="Kohn T."/>
            <person name="Peeters S.H."/>
            <person name="Heuer A."/>
            <person name="Rast P."/>
            <person name="Oberbeckmann S."/>
            <person name="Bunk B."/>
            <person name="Jeske O."/>
            <person name="Meyerdierks A."/>
            <person name="Storesund J.E."/>
            <person name="Kallscheuer N."/>
            <person name="Luecker S."/>
            <person name="Lage O.M."/>
            <person name="Pohl T."/>
            <person name="Merkel B.J."/>
            <person name="Hornburger P."/>
            <person name="Mueller R.-W."/>
            <person name="Bruemmer F."/>
            <person name="Labrenz M."/>
            <person name="Spormann A.M."/>
            <person name="Op Den Camp H."/>
            <person name="Overmann J."/>
            <person name="Amann R."/>
            <person name="Jetten M.S.M."/>
            <person name="Mascher T."/>
            <person name="Medema M.H."/>
            <person name="Devos D.P."/>
            <person name="Kaster A.-K."/>
            <person name="Ovreas L."/>
            <person name="Rohde M."/>
            <person name="Galperin M.Y."/>
            <person name="Jogler C."/>
        </authorList>
    </citation>
    <scope>NUCLEOTIDE SEQUENCE [LARGE SCALE GENOMIC DNA]</scope>
    <source>
        <strain evidence="4 5">Poly59</strain>
    </source>
</reference>
<protein>
    <submittedName>
        <fullName evidence="4">ASPIC and UnbV</fullName>
    </submittedName>
</protein>
<dbReference type="OrthoDB" id="5287961at2"/>
<dbReference type="InterPro" id="IPR011519">
    <property type="entry name" value="UnbV_ASPIC"/>
</dbReference>
<dbReference type="AlphaFoldDB" id="A0A5C6EV04"/>
<keyword evidence="2" id="KW-0802">TPR repeat</keyword>
<feature type="repeat" description="TPR" evidence="2">
    <location>
        <begin position="75"/>
        <end position="108"/>
    </location>
</feature>
<dbReference type="SUPFAM" id="SSF69318">
    <property type="entry name" value="Integrin alpha N-terminal domain"/>
    <property type="match status" value="1"/>
</dbReference>
<evidence type="ECO:0000256" key="1">
    <source>
        <dbReference type="ARBA" id="ARBA00022729"/>
    </source>
</evidence>
<sequence length="995" mass="108988">MIRNIFDLRNASSGVKQCLRCSTETTRTHAAWLLLFCAFLGCRPAAPGSQLSDTPSGGQIDQDHRTQNLNDDLDAVALERAGDSASARSAHDQAIAYYQRAIEMSPQPTAQLLDKVGRQWVTLGRPFEALQVLESLVETFPDDAARRADLAGLQGSLGLEYRAAEHLQYLVQHQMAGVNELIMLTDLTRPQTDKAICEYALKHYPADSRPKYSLARSRAYEGKWADIVADLNEVCEQYPDFIEAWAYYGRALVELDDRLGIQAWSKKLPSGIETEPCYWLAAGQWAKKQGDMAAAANAFWHAAERNPNDGEALTQLAACLTELGRINDSQRVNAAAGLVTAMRDDVEGLFSWRNHSQRASVRIAKSMQKLGRTWEAATWARIAVVMTQDPDDSANEVFAQIRATMTGKTPWQSSELMVTRSIDVSNLPLPEWTDETDRLTSGDAESSGKQFHFVDEAAMQGLDHVCKIDKGDGTEAGLCIYQSGAGGAGVIDFDRDGWPDFYLTSSDGVPKQSNSSPNRLHRNLDGRFADVTKNSGTGDQGFAQGVSVGDYDSDGFADLYVGNFGTNRLLRNNGDGTFTDVTTESGLSGAQWTTSVALTDFNNDAIADLYEVNYIAGDEVLTQKCLLDGGQEHRSCGPLVFAAEPDRVWRGVGDGTFIDATEDWLDEQSPGRGLGIVVGELDNQPGMDAYIANDMTANQLWSAQTPPAEVTDSEGSAPFRMIEQAAIRGLAFNARSLSQASMGIAADDYDNDGDVDFYVSHFTDDYNTLYDQVSPGIWADRTTAADMVTPTLSMLGYGTQWIDADNDGQLELAVANGNVDDFTHNDKAYRMQMMLYHRQNDGRFTEVNSSTLGPYFDTKRLGRALVRVDANRDQQTDLLVTHLFDPVALLINTSESIGSATDTMVGNSVTFYLVARHSHRDAIGAHVSIEFGEQSRTRQLLAGDGYQCSNERCLTFGLGDADVAKRVTIDWPSGHRQTVTNVATNTAHIVVEGIE</sequence>
<organism evidence="4 5">
    <name type="scientific">Rubripirellula reticaptiva</name>
    <dbReference type="NCBI Taxonomy" id="2528013"/>
    <lineage>
        <taxon>Bacteria</taxon>
        <taxon>Pseudomonadati</taxon>
        <taxon>Planctomycetota</taxon>
        <taxon>Planctomycetia</taxon>
        <taxon>Pirellulales</taxon>
        <taxon>Pirellulaceae</taxon>
        <taxon>Rubripirellula</taxon>
    </lineage>
</organism>
<dbReference type="Gene3D" id="2.130.10.130">
    <property type="entry name" value="Integrin alpha, N-terminal"/>
    <property type="match status" value="2"/>
</dbReference>